<protein>
    <submittedName>
        <fullName evidence="1">Uncharacterized protein</fullName>
    </submittedName>
</protein>
<sequence length="268" mass="28465">MLLPLGRLIVPSYLSPKYHPFSTSKFLLDLTPPFLKMPNFSFIVAGLAAVASASPLGSRFANSYKFYTGDGSARAGWPASSAWGSYDQMWNANLPLIQQACANNGGFANNSPAETQSIKDAIKSVSGETGVDQRFILAIIMQESKGCVRIKTTVSPDGRVTNRGLMQSHNGAGTCFKRNPCPASEITQMIRDGAAGTSTGDGLKQVLATAQRSTGGGSRMYYAAARIYNSGSANFGNLDDGKNATNCYASDVANRFTGWTLAPSQCRA</sequence>
<evidence type="ECO:0000313" key="1">
    <source>
        <dbReference type="EMBL" id="KAJ3484816.1"/>
    </source>
</evidence>
<gene>
    <name evidence="1" type="ORF">NLG97_g6964</name>
</gene>
<dbReference type="Proteomes" id="UP001148737">
    <property type="component" value="Unassembled WGS sequence"/>
</dbReference>
<proteinExistence type="predicted"/>
<name>A0ACC1QN54_9HYPO</name>
<keyword evidence="2" id="KW-1185">Reference proteome</keyword>
<evidence type="ECO:0000313" key="2">
    <source>
        <dbReference type="Proteomes" id="UP001148737"/>
    </source>
</evidence>
<accession>A0ACC1QN54</accession>
<organism evidence="1 2">
    <name type="scientific">Lecanicillium saksenae</name>
    <dbReference type="NCBI Taxonomy" id="468837"/>
    <lineage>
        <taxon>Eukaryota</taxon>
        <taxon>Fungi</taxon>
        <taxon>Dikarya</taxon>
        <taxon>Ascomycota</taxon>
        <taxon>Pezizomycotina</taxon>
        <taxon>Sordariomycetes</taxon>
        <taxon>Hypocreomycetidae</taxon>
        <taxon>Hypocreales</taxon>
        <taxon>Cordycipitaceae</taxon>
        <taxon>Lecanicillium</taxon>
    </lineage>
</organism>
<comment type="caution">
    <text evidence="1">The sequence shown here is derived from an EMBL/GenBank/DDBJ whole genome shotgun (WGS) entry which is preliminary data.</text>
</comment>
<reference evidence="1" key="1">
    <citation type="submission" date="2022-07" db="EMBL/GenBank/DDBJ databases">
        <title>Genome Sequence of Lecanicillium saksenae.</title>
        <authorList>
            <person name="Buettner E."/>
        </authorList>
    </citation>
    <scope>NUCLEOTIDE SEQUENCE</scope>
    <source>
        <strain evidence="1">VT-O1</strain>
    </source>
</reference>
<dbReference type="EMBL" id="JANAKD010000998">
    <property type="protein sequence ID" value="KAJ3484816.1"/>
    <property type="molecule type" value="Genomic_DNA"/>
</dbReference>